<name>A0AAW2Q0Q2_SESRA</name>
<proteinExistence type="predicted"/>
<evidence type="ECO:0000256" key="1">
    <source>
        <dbReference type="SAM" id="Phobius"/>
    </source>
</evidence>
<accession>A0AAW2Q0Q2</accession>
<keyword evidence="1" id="KW-0812">Transmembrane</keyword>
<reference evidence="2" key="2">
    <citation type="journal article" date="2024" name="Plant">
        <title>Genomic evolution and insights into agronomic trait innovations of Sesamum species.</title>
        <authorList>
            <person name="Miao H."/>
            <person name="Wang L."/>
            <person name="Qu L."/>
            <person name="Liu H."/>
            <person name="Sun Y."/>
            <person name="Le M."/>
            <person name="Wang Q."/>
            <person name="Wei S."/>
            <person name="Zheng Y."/>
            <person name="Lin W."/>
            <person name="Duan Y."/>
            <person name="Cao H."/>
            <person name="Xiong S."/>
            <person name="Wang X."/>
            <person name="Wei L."/>
            <person name="Li C."/>
            <person name="Ma Q."/>
            <person name="Ju M."/>
            <person name="Zhao R."/>
            <person name="Li G."/>
            <person name="Mu C."/>
            <person name="Tian Q."/>
            <person name="Mei H."/>
            <person name="Zhang T."/>
            <person name="Gao T."/>
            <person name="Zhang H."/>
        </authorList>
    </citation>
    <scope>NUCLEOTIDE SEQUENCE</scope>
    <source>
        <strain evidence="2">G02</strain>
    </source>
</reference>
<gene>
    <name evidence="2" type="ORF">Sradi_3813700</name>
</gene>
<keyword evidence="1" id="KW-1133">Transmembrane helix</keyword>
<feature type="transmembrane region" description="Helical" evidence="1">
    <location>
        <begin position="214"/>
        <end position="239"/>
    </location>
</feature>
<protein>
    <submittedName>
        <fullName evidence="2">Mitochondrial protein</fullName>
    </submittedName>
</protein>
<evidence type="ECO:0000313" key="2">
    <source>
        <dbReference type="EMBL" id="KAL0361292.1"/>
    </source>
</evidence>
<sequence>MSHFRPISLCNITKVLANRLKPLFPTIISKSQSTFIHRRLITDNVLVAYEINHYLAHKYGEVLSHLISRAEESGDIRGVAVSRRGPRVSHLLFADDTLIFCQASLSAFQCVERLLDQFEKASGLTVNLEKLSVVFSHNTSIYLREMLAWVLGVQVFNKHEKYLGLSAAIGRSEKVVFQNLIDKVWTKLQSWKCKNLSQSGKVVLLKSVMQAIHVFTMSCFLILVATCCVLESLMADFLWHNKGVKKIHWLAWDKVCVRREEGGLGLRKLYAFNRAMLAKQLWRMIENPNSLISRIWKQRYYPSTYWQSVTASVGCPFTWRSVMAS</sequence>
<reference evidence="2" key="1">
    <citation type="submission" date="2020-06" db="EMBL/GenBank/DDBJ databases">
        <authorList>
            <person name="Li T."/>
            <person name="Hu X."/>
            <person name="Zhang T."/>
            <person name="Song X."/>
            <person name="Zhang H."/>
            <person name="Dai N."/>
            <person name="Sheng W."/>
            <person name="Hou X."/>
            <person name="Wei L."/>
        </authorList>
    </citation>
    <scope>NUCLEOTIDE SEQUENCE</scope>
    <source>
        <strain evidence="2">G02</strain>
        <tissue evidence="2">Leaf</tissue>
    </source>
</reference>
<organism evidence="2">
    <name type="scientific">Sesamum radiatum</name>
    <name type="common">Black benniseed</name>
    <dbReference type="NCBI Taxonomy" id="300843"/>
    <lineage>
        <taxon>Eukaryota</taxon>
        <taxon>Viridiplantae</taxon>
        <taxon>Streptophyta</taxon>
        <taxon>Embryophyta</taxon>
        <taxon>Tracheophyta</taxon>
        <taxon>Spermatophyta</taxon>
        <taxon>Magnoliopsida</taxon>
        <taxon>eudicotyledons</taxon>
        <taxon>Gunneridae</taxon>
        <taxon>Pentapetalae</taxon>
        <taxon>asterids</taxon>
        <taxon>lamiids</taxon>
        <taxon>Lamiales</taxon>
        <taxon>Pedaliaceae</taxon>
        <taxon>Sesamum</taxon>
    </lineage>
</organism>
<dbReference type="EMBL" id="JACGWJ010000016">
    <property type="protein sequence ID" value="KAL0361292.1"/>
    <property type="molecule type" value="Genomic_DNA"/>
</dbReference>
<dbReference type="PANTHER" id="PTHR33116:SF86">
    <property type="entry name" value="REVERSE TRANSCRIPTASE DOMAIN-CONTAINING PROTEIN"/>
    <property type="match status" value="1"/>
</dbReference>
<keyword evidence="1" id="KW-0472">Membrane</keyword>
<dbReference type="PANTHER" id="PTHR33116">
    <property type="entry name" value="REVERSE TRANSCRIPTASE ZINC-BINDING DOMAIN-CONTAINING PROTEIN-RELATED-RELATED"/>
    <property type="match status" value="1"/>
</dbReference>
<comment type="caution">
    <text evidence="2">The sequence shown here is derived from an EMBL/GenBank/DDBJ whole genome shotgun (WGS) entry which is preliminary data.</text>
</comment>
<dbReference type="AlphaFoldDB" id="A0AAW2Q0Q2"/>